<keyword evidence="9" id="KW-0378">Hydrolase</keyword>
<evidence type="ECO:0000256" key="6">
    <source>
        <dbReference type="ARBA" id="ARBA00022490"/>
    </source>
</evidence>
<dbReference type="InterPro" id="IPR045249">
    <property type="entry name" value="HARBI1-like"/>
</dbReference>
<dbReference type="Pfam" id="PF13359">
    <property type="entry name" value="DDE_Tnp_4"/>
    <property type="match status" value="1"/>
</dbReference>
<dbReference type="GO" id="GO:0005737">
    <property type="term" value="C:cytoplasm"/>
    <property type="evidence" value="ECO:0007669"/>
    <property type="project" value="UniProtKB-SubCell"/>
</dbReference>
<dbReference type="InterPro" id="IPR027806">
    <property type="entry name" value="HARBI1_dom"/>
</dbReference>
<feature type="domain" description="DDE Tnp4" evidence="13">
    <location>
        <begin position="184"/>
        <end position="336"/>
    </location>
</feature>
<keyword evidence="10" id="KW-0539">Nucleus</keyword>
<evidence type="ECO:0000256" key="3">
    <source>
        <dbReference type="ARBA" id="ARBA00004496"/>
    </source>
</evidence>
<proteinExistence type="inferred from homology"/>
<dbReference type="GO" id="GO:0005634">
    <property type="term" value="C:nucleus"/>
    <property type="evidence" value="ECO:0007669"/>
    <property type="project" value="UniProtKB-SubCell"/>
</dbReference>
<comment type="caution">
    <text evidence="14">The sequence shown here is derived from an EMBL/GenBank/DDBJ whole genome shotgun (WGS) entry which is preliminary data.</text>
</comment>
<sequence length="394" mass="44587">MEVNIALAYIVKTFLDSSAYIYEDDDIDILQLIIEQMDAAPTAENRQQISKDLLNIENYIEHIIPSLSSVEFKSYFRILPSTFELILGEIGKKLIRTTDGNRMIPADKQLLLSLWRFATPDTYSSIIQRFNVGKATAIRAVHRVAKALCELSSKYIVWPAGNKVQDIVYGFSNVSDFPGIIGVVDDTHVSISVPSKNAGSCINRKGNHLIHLQVVCDHTRQFTYVYVKNVSSDDSGPHMSALQEYLNDSNKFPNNTHLIGDATYKLHQHLMVPYSDSGHLTKRQKNYNYCHSSSRTVIERAFGLLKARWRSLLNVLAINRMDFTAYHILACCVLHNICLLNQDEIQLQDQVIVVDVDVEETKPLPEMQVEYNCDRTVAEAKRSNICASLCLKNA</sequence>
<comment type="similarity">
    <text evidence="4">Belongs to the HARBI1 family.</text>
</comment>
<name>A0A3L8D5V2_OOCBI</name>
<evidence type="ECO:0000256" key="8">
    <source>
        <dbReference type="ARBA" id="ARBA00022723"/>
    </source>
</evidence>
<evidence type="ECO:0000256" key="11">
    <source>
        <dbReference type="ARBA" id="ARBA00030126"/>
    </source>
</evidence>
<evidence type="ECO:0000256" key="10">
    <source>
        <dbReference type="ARBA" id="ARBA00023242"/>
    </source>
</evidence>
<dbReference type="AlphaFoldDB" id="A0A3L8D5V2"/>
<comment type="subcellular location">
    <subcellularLocation>
        <location evidence="3">Cytoplasm</location>
    </subcellularLocation>
    <subcellularLocation>
        <location evidence="2">Nucleus</location>
    </subcellularLocation>
</comment>
<evidence type="ECO:0000256" key="2">
    <source>
        <dbReference type="ARBA" id="ARBA00004123"/>
    </source>
</evidence>
<protein>
    <recommendedName>
        <fullName evidence="5">Putative nuclease HARBI1</fullName>
    </recommendedName>
    <alternativeName>
        <fullName evidence="11">Harbinger transposase-derived nuclease</fullName>
    </alternativeName>
</protein>
<dbReference type="PANTHER" id="PTHR22930:SF237">
    <property type="entry name" value="SI:CH73-257C13.2"/>
    <property type="match status" value="1"/>
</dbReference>
<evidence type="ECO:0000256" key="4">
    <source>
        <dbReference type="ARBA" id="ARBA00006958"/>
    </source>
</evidence>
<evidence type="ECO:0000256" key="1">
    <source>
        <dbReference type="ARBA" id="ARBA00001968"/>
    </source>
</evidence>
<comment type="function">
    <text evidence="12">Transposase-derived protein that may have nuclease activity. Does not have transposase activity.</text>
</comment>
<evidence type="ECO:0000256" key="5">
    <source>
        <dbReference type="ARBA" id="ARBA00015519"/>
    </source>
</evidence>
<keyword evidence="6" id="KW-0963">Cytoplasm</keyword>
<dbReference type="OrthoDB" id="2668416at2759"/>
<evidence type="ECO:0000259" key="13">
    <source>
        <dbReference type="Pfam" id="PF13359"/>
    </source>
</evidence>
<dbReference type="GO" id="GO:0016787">
    <property type="term" value="F:hydrolase activity"/>
    <property type="evidence" value="ECO:0007669"/>
    <property type="project" value="UniProtKB-KW"/>
</dbReference>
<evidence type="ECO:0000256" key="9">
    <source>
        <dbReference type="ARBA" id="ARBA00022801"/>
    </source>
</evidence>
<dbReference type="InterPro" id="IPR026103">
    <property type="entry name" value="HARBI1_animal"/>
</dbReference>
<dbReference type="GO" id="GO:0004518">
    <property type="term" value="F:nuclease activity"/>
    <property type="evidence" value="ECO:0007669"/>
    <property type="project" value="UniProtKB-KW"/>
</dbReference>
<reference evidence="14" key="2">
    <citation type="submission" date="2018-07" db="EMBL/GenBank/DDBJ databases">
        <authorList>
            <person name="Mckenzie S.K."/>
            <person name="Kronauer D.J.C."/>
        </authorList>
    </citation>
    <scope>NUCLEOTIDE SEQUENCE</scope>
    <source>
        <strain evidence="14">Clonal line C1</strain>
    </source>
</reference>
<dbReference type="PANTHER" id="PTHR22930">
    <property type="match status" value="1"/>
</dbReference>
<dbReference type="GO" id="GO:0046872">
    <property type="term" value="F:metal ion binding"/>
    <property type="evidence" value="ECO:0007669"/>
    <property type="project" value="UniProtKB-KW"/>
</dbReference>
<reference evidence="14" key="1">
    <citation type="journal article" date="2018" name="Genome Res.">
        <title>The genomic architecture and molecular evolution of ant odorant receptors.</title>
        <authorList>
            <person name="McKenzie S.K."/>
            <person name="Kronauer D.J.C."/>
        </authorList>
    </citation>
    <scope>NUCLEOTIDE SEQUENCE [LARGE SCALE GENOMIC DNA]</scope>
    <source>
        <strain evidence="14">Clonal line C1</strain>
    </source>
</reference>
<gene>
    <name evidence="14" type="ORF">DMN91_011367</name>
</gene>
<keyword evidence="7" id="KW-0540">Nuclease</keyword>
<comment type="cofactor">
    <cofactor evidence="1">
        <name>a divalent metal cation</name>
        <dbReference type="ChEBI" id="CHEBI:60240"/>
    </cofactor>
</comment>
<accession>A0A3L8D5V2</accession>
<organism evidence="14">
    <name type="scientific">Ooceraea biroi</name>
    <name type="common">Clonal raider ant</name>
    <name type="synonym">Cerapachys biroi</name>
    <dbReference type="NCBI Taxonomy" id="2015173"/>
    <lineage>
        <taxon>Eukaryota</taxon>
        <taxon>Metazoa</taxon>
        <taxon>Ecdysozoa</taxon>
        <taxon>Arthropoda</taxon>
        <taxon>Hexapoda</taxon>
        <taxon>Insecta</taxon>
        <taxon>Pterygota</taxon>
        <taxon>Neoptera</taxon>
        <taxon>Endopterygota</taxon>
        <taxon>Hymenoptera</taxon>
        <taxon>Apocrita</taxon>
        <taxon>Aculeata</taxon>
        <taxon>Formicoidea</taxon>
        <taxon>Formicidae</taxon>
        <taxon>Dorylinae</taxon>
        <taxon>Ooceraea</taxon>
    </lineage>
</organism>
<dbReference type="PRINTS" id="PR02086">
    <property type="entry name" value="PUTNUCHARBI1"/>
</dbReference>
<evidence type="ECO:0000256" key="12">
    <source>
        <dbReference type="ARBA" id="ARBA00045850"/>
    </source>
</evidence>
<keyword evidence="8" id="KW-0479">Metal-binding</keyword>
<dbReference type="EMBL" id="QOIP01000012">
    <property type="protein sequence ID" value="RLU15614.1"/>
    <property type="molecule type" value="Genomic_DNA"/>
</dbReference>
<dbReference type="Proteomes" id="UP000279307">
    <property type="component" value="Chromosome 12"/>
</dbReference>
<evidence type="ECO:0000256" key="7">
    <source>
        <dbReference type="ARBA" id="ARBA00022722"/>
    </source>
</evidence>
<evidence type="ECO:0000313" key="14">
    <source>
        <dbReference type="EMBL" id="RLU15614.1"/>
    </source>
</evidence>